<keyword evidence="1" id="KW-0812">Transmembrane</keyword>
<dbReference type="Proteomes" id="UP001243623">
    <property type="component" value="Chromosome"/>
</dbReference>
<evidence type="ECO:0000313" key="4">
    <source>
        <dbReference type="EMBL" id="WIW70795.1"/>
    </source>
</evidence>
<dbReference type="AlphaFoldDB" id="A0A9Y2AFP4"/>
<keyword evidence="1" id="KW-1133">Transmembrane helix</keyword>
<proteinExistence type="predicted"/>
<reference evidence="4" key="1">
    <citation type="submission" date="2023-03" db="EMBL/GenBank/DDBJ databases">
        <title>Selenobaculum gbiensis gen. nov. sp. nov., a new bacterium isolated from the gut microbiota of IBD patient.</title>
        <authorList>
            <person name="Yeo S."/>
            <person name="Park H."/>
            <person name="Huh C.S."/>
        </authorList>
    </citation>
    <scope>NUCLEOTIDE SEQUENCE</scope>
    <source>
        <strain evidence="4">ICN-92133</strain>
    </source>
</reference>
<dbReference type="InterPro" id="IPR011640">
    <property type="entry name" value="Fe2_transport_prot_B_C"/>
</dbReference>
<organism evidence="4 5">
    <name type="scientific">Selenobaculum gibii</name>
    <dbReference type="NCBI Taxonomy" id="3054208"/>
    <lineage>
        <taxon>Bacteria</taxon>
        <taxon>Bacillati</taxon>
        <taxon>Bacillota</taxon>
        <taxon>Negativicutes</taxon>
        <taxon>Selenomonadales</taxon>
        <taxon>Selenomonadaceae</taxon>
        <taxon>Selenobaculum</taxon>
    </lineage>
</organism>
<feature type="transmembrane region" description="Helical" evidence="1">
    <location>
        <begin position="254"/>
        <end position="275"/>
    </location>
</feature>
<gene>
    <name evidence="4" type="ORF">P3F81_00230</name>
</gene>
<dbReference type="EMBL" id="CP120678">
    <property type="protein sequence ID" value="WIW70795.1"/>
    <property type="molecule type" value="Genomic_DNA"/>
</dbReference>
<keyword evidence="1" id="KW-0472">Membrane</keyword>
<feature type="transmembrane region" description="Helical" evidence="1">
    <location>
        <begin position="212"/>
        <end position="234"/>
    </location>
</feature>
<dbReference type="GO" id="GO:0005886">
    <property type="term" value="C:plasma membrane"/>
    <property type="evidence" value="ECO:0007669"/>
    <property type="project" value="TreeGrafter"/>
</dbReference>
<dbReference type="Pfam" id="PF07670">
    <property type="entry name" value="Gate"/>
    <property type="match status" value="1"/>
</dbReference>
<dbReference type="GO" id="GO:0015093">
    <property type="term" value="F:ferrous iron transmembrane transporter activity"/>
    <property type="evidence" value="ECO:0007669"/>
    <property type="project" value="InterPro"/>
</dbReference>
<protein>
    <submittedName>
        <fullName evidence="4">Nucleoside recognition domain-containing protein</fullName>
    </submittedName>
</protein>
<feature type="domain" description="Ferrous iron transport protein B C-terminal" evidence="2">
    <location>
        <begin position="67"/>
        <end position="115"/>
    </location>
</feature>
<feature type="transmembrane region" description="Helical" evidence="1">
    <location>
        <begin position="164"/>
        <end position="191"/>
    </location>
</feature>
<sequence length="282" mass="30910">MGFGCNAAGVIACRIIDSPRERLIAILTNNFAPCNGRFPTLILLSTLFVSSCFVENYNSLVTTLSITSIVLLGIATTFFTAWFLSKTLLKGTPSSNILELPPYRLPQVGAVIYRSIIDRTFFVLKRAIYMAAPAGAVIWLVANIPLGDTTLLSYLTHLLDAPAYYLGVDGVILLAFILGLPANEIVVPIMLMAYLSTGQMVEIENLATLKEVFLNNHWTLLTAINTMLLCLLHYPCSTTLLTIHKETGSKKWTAIAFLLPTILGLILCLITTFLARTFGLFV</sequence>
<dbReference type="PANTHER" id="PTHR43185:SF2">
    <property type="entry name" value="FERROUS IRON TRANSPORT PROTEIN B"/>
    <property type="match status" value="1"/>
</dbReference>
<dbReference type="InterPro" id="IPR011642">
    <property type="entry name" value="Gate_dom"/>
</dbReference>
<evidence type="ECO:0000259" key="2">
    <source>
        <dbReference type="Pfam" id="PF07664"/>
    </source>
</evidence>
<dbReference type="PANTHER" id="PTHR43185">
    <property type="entry name" value="FERROUS IRON TRANSPORT PROTEIN B"/>
    <property type="match status" value="1"/>
</dbReference>
<dbReference type="InterPro" id="IPR050860">
    <property type="entry name" value="FeoB_GTPase"/>
</dbReference>
<keyword evidence="5" id="KW-1185">Reference proteome</keyword>
<name>A0A9Y2AFP4_9FIRM</name>
<accession>A0A9Y2AFP4</accession>
<dbReference type="RefSeq" id="WP_309320508.1">
    <property type="nucleotide sequence ID" value="NZ_CP120678.1"/>
</dbReference>
<evidence type="ECO:0000256" key="1">
    <source>
        <dbReference type="SAM" id="Phobius"/>
    </source>
</evidence>
<evidence type="ECO:0000259" key="3">
    <source>
        <dbReference type="Pfam" id="PF07670"/>
    </source>
</evidence>
<evidence type="ECO:0000313" key="5">
    <source>
        <dbReference type="Proteomes" id="UP001243623"/>
    </source>
</evidence>
<feature type="transmembrane region" description="Helical" evidence="1">
    <location>
        <begin position="63"/>
        <end position="84"/>
    </location>
</feature>
<feature type="transmembrane region" description="Helical" evidence="1">
    <location>
        <begin position="127"/>
        <end position="144"/>
    </location>
</feature>
<feature type="domain" description="Nucleoside transporter/FeoB GTPase Gate" evidence="3">
    <location>
        <begin position="126"/>
        <end position="250"/>
    </location>
</feature>
<dbReference type="Pfam" id="PF07664">
    <property type="entry name" value="FeoB_C"/>
    <property type="match status" value="1"/>
</dbReference>
<dbReference type="KEGG" id="sgbi:P3F81_00230"/>